<dbReference type="PANTHER" id="PTHR34069">
    <property type="entry name" value="3-OXOACYL-[ACYL-CARRIER-PROTEIN] SYNTHASE 3"/>
    <property type="match status" value="1"/>
</dbReference>
<evidence type="ECO:0000256" key="2">
    <source>
        <dbReference type="ARBA" id="ARBA00022679"/>
    </source>
</evidence>
<dbReference type="EMBL" id="BNCD01000013">
    <property type="protein sequence ID" value="GHH83287.1"/>
    <property type="molecule type" value="Genomic_DNA"/>
</dbReference>
<comment type="caution">
    <text evidence="6">The sequence shown here is derived from an EMBL/GenBank/DDBJ whole genome shotgun (WGS) entry which is preliminary data.</text>
</comment>
<dbReference type="InterPro" id="IPR016039">
    <property type="entry name" value="Thiolase-like"/>
</dbReference>
<keyword evidence="2" id="KW-0808">Transferase</keyword>
<feature type="domain" description="Beta-ketoacyl-[acyl-carrier-protein] synthase III N-terminal" evidence="5">
    <location>
        <begin position="110"/>
        <end position="182"/>
    </location>
</feature>
<evidence type="ECO:0000259" key="4">
    <source>
        <dbReference type="Pfam" id="PF08541"/>
    </source>
</evidence>
<dbReference type="CDD" id="cd00827">
    <property type="entry name" value="init_cond_enzymes"/>
    <property type="match status" value="1"/>
</dbReference>
<sequence>MRLSEMFISGLGVYLPSTLMSVESAVEQGLYDELEIELHQLAGAAVAGDTPAPEMALSAARDAFKSCGRHPSDVDLLLYASTWHQGPEGWLPHAYLQRHLVGGDVPATGIKQGCNGMFSAMELAASYLLAVPERKAALLVAADNYGTPMMDRFNIGAGYIGGDAASALVLTKERGFAQLLSVTSATVAEAEVLHRGATPLFPPSITVGSGVNFGARGGEARRRAVAKAPGGKPSPGMVAMARVQERQPQVVQQALDEAGVTIDDITRVGYMSCSREIVEQRCMAPLGLPMSKSTWDFGRTVGHCGASDQTLALHHLLGTGELGPGDHMLMLANGPGVVISAAVVRILSTPPQGA</sequence>
<keyword evidence="3" id="KW-0012">Acyltransferase</keyword>
<dbReference type="GO" id="GO:0006633">
    <property type="term" value="P:fatty acid biosynthetic process"/>
    <property type="evidence" value="ECO:0007669"/>
    <property type="project" value="InterPro"/>
</dbReference>
<reference evidence="6" key="2">
    <citation type="submission" date="2020-09" db="EMBL/GenBank/DDBJ databases">
        <authorList>
            <person name="Sun Q."/>
            <person name="Ohkuma M."/>
        </authorList>
    </citation>
    <scope>NUCLEOTIDE SEQUENCE</scope>
    <source>
        <strain evidence="6">JCM 5069</strain>
    </source>
</reference>
<dbReference type="InterPro" id="IPR013747">
    <property type="entry name" value="ACP_syn_III_C"/>
</dbReference>
<accession>A0A919GEC0</accession>
<gene>
    <name evidence="6" type="ORF">GCM10018793_45020</name>
</gene>
<dbReference type="Gene3D" id="3.40.47.10">
    <property type="match status" value="2"/>
</dbReference>
<name>A0A919GEC0_9ACTN</name>
<dbReference type="SUPFAM" id="SSF53901">
    <property type="entry name" value="Thiolase-like"/>
    <property type="match status" value="1"/>
</dbReference>
<keyword evidence="7" id="KW-1185">Reference proteome</keyword>
<evidence type="ECO:0000259" key="5">
    <source>
        <dbReference type="Pfam" id="PF08545"/>
    </source>
</evidence>
<dbReference type="Proteomes" id="UP000603708">
    <property type="component" value="Unassembled WGS sequence"/>
</dbReference>
<dbReference type="Pfam" id="PF08541">
    <property type="entry name" value="ACP_syn_III_C"/>
    <property type="match status" value="1"/>
</dbReference>
<dbReference type="InterPro" id="IPR013751">
    <property type="entry name" value="ACP_syn_III_N"/>
</dbReference>
<dbReference type="AlphaFoldDB" id="A0A919GEC0"/>
<proteinExistence type="predicted"/>
<evidence type="ECO:0000256" key="3">
    <source>
        <dbReference type="ARBA" id="ARBA00023315"/>
    </source>
</evidence>
<dbReference type="GO" id="GO:0044550">
    <property type="term" value="P:secondary metabolite biosynthetic process"/>
    <property type="evidence" value="ECO:0007669"/>
    <property type="project" value="TreeGrafter"/>
</dbReference>
<evidence type="ECO:0000313" key="6">
    <source>
        <dbReference type="EMBL" id="GHH83287.1"/>
    </source>
</evidence>
<dbReference type="GO" id="GO:0004315">
    <property type="term" value="F:3-oxoacyl-[acyl-carrier-protein] synthase activity"/>
    <property type="evidence" value="ECO:0007669"/>
    <property type="project" value="InterPro"/>
</dbReference>
<keyword evidence="1" id="KW-0963">Cytoplasm</keyword>
<evidence type="ECO:0000256" key="1">
    <source>
        <dbReference type="ARBA" id="ARBA00022490"/>
    </source>
</evidence>
<dbReference type="RefSeq" id="WP_189934830.1">
    <property type="nucleotide sequence ID" value="NZ_BNCD01000013.1"/>
</dbReference>
<organism evidence="6 7">
    <name type="scientific">Streptomyces sulfonofaciens</name>
    <dbReference type="NCBI Taxonomy" id="68272"/>
    <lineage>
        <taxon>Bacteria</taxon>
        <taxon>Bacillati</taxon>
        <taxon>Actinomycetota</taxon>
        <taxon>Actinomycetes</taxon>
        <taxon>Kitasatosporales</taxon>
        <taxon>Streptomycetaceae</taxon>
        <taxon>Streptomyces</taxon>
    </lineage>
</organism>
<feature type="domain" description="Beta-ketoacyl-[acyl-carrier-protein] synthase III C-terminal" evidence="4">
    <location>
        <begin position="255"/>
        <end position="346"/>
    </location>
</feature>
<protein>
    <submittedName>
        <fullName evidence="6">Uncharacterized protein</fullName>
    </submittedName>
</protein>
<dbReference type="PANTHER" id="PTHR34069:SF2">
    <property type="entry name" value="BETA-KETOACYL-[ACYL-CARRIER-PROTEIN] SYNTHASE III"/>
    <property type="match status" value="1"/>
</dbReference>
<dbReference type="Pfam" id="PF08545">
    <property type="entry name" value="ACP_syn_III"/>
    <property type="match status" value="1"/>
</dbReference>
<reference evidence="6" key="1">
    <citation type="journal article" date="2014" name="Int. J. Syst. Evol. Microbiol.">
        <title>Complete genome sequence of Corynebacterium casei LMG S-19264T (=DSM 44701T), isolated from a smear-ripened cheese.</title>
        <authorList>
            <consortium name="US DOE Joint Genome Institute (JGI-PGF)"/>
            <person name="Walter F."/>
            <person name="Albersmeier A."/>
            <person name="Kalinowski J."/>
            <person name="Ruckert C."/>
        </authorList>
    </citation>
    <scope>NUCLEOTIDE SEQUENCE</scope>
    <source>
        <strain evidence="6">JCM 5069</strain>
    </source>
</reference>
<evidence type="ECO:0000313" key="7">
    <source>
        <dbReference type="Proteomes" id="UP000603708"/>
    </source>
</evidence>